<evidence type="ECO:0000313" key="2">
    <source>
        <dbReference type="Proteomes" id="UP001239111"/>
    </source>
</evidence>
<comment type="caution">
    <text evidence="1">The sequence shown here is derived from an EMBL/GenBank/DDBJ whole genome shotgun (WGS) entry which is preliminary data.</text>
</comment>
<evidence type="ECO:0000313" key="1">
    <source>
        <dbReference type="EMBL" id="KAJ8684198.1"/>
    </source>
</evidence>
<gene>
    <name evidence="1" type="ORF">QAD02_019990</name>
</gene>
<keyword evidence="2" id="KW-1185">Reference proteome</keyword>
<dbReference type="EMBL" id="CM056741">
    <property type="protein sequence ID" value="KAJ8684198.1"/>
    <property type="molecule type" value="Genomic_DNA"/>
</dbReference>
<sequence>MRLLLSATIFIAGSLLVSVAGQLNTAYQWKYIDYLWTSEAQRQNAISSGAYNYANIIPMDVDVSQEGRVFISMLGSVGVPARLGTVTNNIGPSGPLIQPYPNWGWHDSNNCNSILDVYRITIDKCNRLWIADAGLTEGLARKCKAKLLAFDLNTDRLITRVVIPDNIATNSKNGQTLLANVKVETYGPYCSNTTIIVAQDSQRLRYANNFKVIQPSASIPEEELWVLTNQFVTFESRRLNFNNWNFFVLRGSVDRLIAGSKCEMPRETALALQQVNQGNPPIIN</sequence>
<protein>
    <submittedName>
        <fullName evidence="1">Uncharacterized protein</fullName>
    </submittedName>
</protein>
<proteinExistence type="predicted"/>
<accession>A0ACC2PM79</accession>
<reference evidence="1" key="1">
    <citation type="submission" date="2023-04" db="EMBL/GenBank/DDBJ databases">
        <title>A chromosome-level genome assembly of the parasitoid wasp Eretmocerus hayati.</title>
        <authorList>
            <person name="Zhong Y."/>
            <person name="Liu S."/>
            <person name="Liu Y."/>
        </authorList>
    </citation>
    <scope>NUCLEOTIDE SEQUENCE</scope>
    <source>
        <strain evidence="1">ZJU_SS_LIU_2023</strain>
    </source>
</reference>
<organism evidence="1 2">
    <name type="scientific">Eretmocerus hayati</name>
    <dbReference type="NCBI Taxonomy" id="131215"/>
    <lineage>
        <taxon>Eukaryota</taxon>
        <taxon>Metazoa</taxon>
        <taxon>Ecdysozoa</taxon>
        <taxon>Arthropoda</taxon>
        <taxon>Hexapoda</taxon>
        <taxon>Insecta</taxon>
        <taxon>Pterygota</taxon>
        <taxon>Neoptera</taxon>
        <taxon>Endopterygota</taxon>
        <taxon>Hymenoptera</taxon>
        <taxon>Apocrita</taxon>
        <taxon>Proctotrupomorpha</taxon>
        <taxon>Chalcidoidea</taxon>
        <taxon>Aphelinidae</taxon>
        <taxon>Aphelininae</taxon>
        <taxon>Eretmocerus</taxon>
    </lineage>
</organism>
<dbReference type="Proteomes" id="UP001239111">
    <property type="component" value="Chromosome 1"/>
</dbReference>
<name>A0ACC2PM79_9HYME</name>